<accession>A0A5D4RL74</accession>
<proteinExistence type="predicted"/>
<evidence type="ECO:0000313" key="3">
    <source>
        <dbReference type="Proteomes" id="UP000322139"/>
    </source>
</evidence>
<gene>
    <name evidence="2" type="ORF">FZD51_06420</name>
</gene>
<dbReference type="AlphaFoldDB" id="A0A5D4RL74"/>
<keyword evidence="1" id="KW-0812">Transmembrane</keyword>
<feature type="transmembrane region" description="Helical" evidence="1">
    <location>
        <begin position="207"/>
        <end position="224"/>
    </location>
</feature>
<reference evidence="2 3" key="1">
    <citation type="submission" date="2019-08" db="EMBL/GenBank/DDBJ databases">
        <title>Bacillus genomes from the desert of Cuatro Cienegas, Coahuila.</title>
        <authorList>
            <person name="Olmedo-Alvarez G."/>
        </authorList>
    </citation>
    <scope>NUCLEOTIDE SEQUENCE [LARGE SCALE GENOMIC DNA]</scope>
    <source>
        <strain evidence="2 3">CH446_14T</strain>
    </source>
</reference>
<evidence type="ECO:0000256" key="1">
    <source>
        <dbReference type="SAM" id="Phobius"/>
    </source>
</evidence>
<dbReference type="Proteomes" id="UP000322139">
    <property type="component" value="Unassembled WGS sequence"/>
</dbReference>
<dbReference type="EMBL" id="VTER01000003">
    <property type="protein sequence ID" value="TYS50182.1"/>
    <property type="molecule type" value="Genomic_DNA"/>
</dbReference>
<comment type="caution">
    <text evidence="2">The sequence shown here is derived from an EMBL/GenBank/DDBJ whole genome shotgun (WGS) entry which is preliminary data.</text>
</comment>
<feature type="transmembrane region" description="Helical" evidence="1">
    <location>
        <begin position="136"/>
        <end position="157"/>
    </location>
</feature>
<sequence>MNEWKEAMWLVKFELGKSARGFIQLILNTVLFLGVTVLAFSLGIGKTAIVDFMFMILFGFSAAWSRTKDFQSQKVQRDVWASPYFMTLSQLPIGKGILVKSRFLTYFLTVIPAQLIFMILLYSFSPSLNSELGIGGFAAFSLMWLSFSIFFGLSFPAMEAGDMIKRTRMVIYSIMLYGGGIAAVILINTYSSGLVGWTIMAAGKWPLFTSLLAIAAALACTLFYKKYMLKKMSTIDYLS</sequence>
<name>A0A5D4RL74_9BACI</name>
<feature type="transmembrane region" description="Helical" evidence="1">
    <location>
        <begin position="48"/>
        <end position="67"/>
    </location>
</feature>
<dbReference type="RefSeq" id="WP_148974005.1">
    <property type="nucleotide sequence ID" value="NZ_JBNIKU010000009.1"/>
</dbReference>
<feature type="transmembrane region" description="Helical" evidence="1">
    <location>
        <begin position="103"/>
        <end position="124"/>
    </location>
</feature>
<organism evidence="2 3">
    <name type="scientific">Bacillus infantis</name>
    <dbReference type="NCBI Taxonomy" id="324767"/>
    <lineage>
        <taxon>Bacteria</taxon>
        <taxon>Bacillati</taxon>
        <taxon>Bacillota</taxon>
        <taxon>Bacilli</taxon>
        <taxon>Bacillales</taxon>
        <taxon>Bacillaceae</taxon>
        <taxon>Bacillus</taxon>
    </lineage>
</organism>
<keyword evidence="1" id="KW-0472">Membrane</keyword>
<protein>
    <recommendedName>
        <fullName evidence="4">ABC-2 transporter permease</fullName>
    </recommendedName>
</protein>
<evidence type="ECO:0000313" key="2">
    <source>
        <dbReference type="EMBL" id="TYS50182.1"/>
    </source>
</evidence>
<keyword evidence="1" id="KW-1133">Transmembrane helix</keyword>
<evidence type="ECO:0008006" key="4">
    <source>
        <dbReference type="Google" id="ProtNLM"/>
    </source>
</evidence>
<feature type="transmembrane region" description="Helical" evidence="1">
    <location>
        <begin position="169"/>
        <end position="187"/>
    </location>
</feature>
<feature type="transmembrane region" description="Helical" evidence="1">
    <location>
        <begin position="21"/>
        <end position="42"/>
    </location>
</feature>